<feature type="domain" description="ABC transporter" evidence="9">
    <location>
        <begin position="25"/>
        <end position="260"/>
    </location>
</feature>
<evidence type="ECO:0000256" key="6">
    <source>
        <dbReference type="ARBA" id="ARBA00022989"/>
    </source>
</evidence>
<keyword evidence="2" id="KW-0813">Transport</keyword>
<feature type="transmembrane region" description="Helical" evidence="8">
    <location>
        <begin position="379"/>
        <end position="404"/>
    </location>
</feature>
<keyword evidence="11" id="KW-1185">Reference proteome</keyword>
<dbReference type="SUPFAM" id="SSF52540">
    <property type="entry name" value="P-loop containing nucleoside triphosphate hydrolases"/>
    <property type="match status" value="2"/>
</dbReference>
<feature type="transmembrane region" description="Helical" evidence="8">
    <location>
        <begin position="338"/>
        <end position="359"/>
    </location>
</feature>
<accession>A0ABR1GE14</accession>
<dbReference type="InterPro" id="IPR013525">
    <property type="entry name" value="ABC2_TM"/>
</dbReference>
<keyword evidence="5" id="KW-0067">ATP-binding</keyword>
<feature type="transmembrane region" description="Helical" evidence="8">
    <location>
        <begin position="1011"/>
        <end position="1034"/>
    </location>
</feature>
<evidence type="ECO:0000256" key="5">
    <source>
        <dbReference type="ARBA" id="ARBA00022840"/>
    </source>
</evidence>
<feature type="transmembrane region" description="Helical" evidence="8">
    <location>
        <begin position="1137"/>
        <end position="1157"/>
    </location>
</feature>
<dbReference type="SMART" id="SM00382">
    <property type="entry name" value="AAA"/>
    <property type="match status" value="2"/>
</dbReference>
<evidence type="ECO:0000256" key="4">
    <source>
        <dbReference type="ARBA" id="ARBA00022741"/>
    </source>
</evidence>
<evidence type="ECO:0000256" key="3">
    <source>
        <dbReference type="ARBA" id="ARBA00022692"/>
    </source>
</evidence>
<comment type="caution">
    <text evidence="10">The sequence shown here is derived from an EMBL/GenBank/DDBJ whole genome shotgun (WGS) entry which is preliminary data.</text>
</comment>
<feature type="transmembrane region" description="Helical" evidence="8">
    <location>
        <begin position="443"/>
        <end position="464"/>
    </location>
</feature>
<evidence type="ECO:0000256" key="2">
    <source>
        <dbReference type="ARBA" id="ARBA00022448"/>
    </source>
</evidence>
<evidence type="ECO:0000256" key="7">
    <source>
        <dbReference type="ARBA" id="ARBA00023136"/>
    </source>
</evidence>
<dbReference type="PANTHER" id="PTHR48041">
    <property type="entry name" value="ABC TRANSPORTER G FAMILY MEMBER 28"/>
    <property type="match status" value="1"/>
</dbReference>
<feature type="transmembrane region" description="Helical" evidence="8">
    <location>
        <begin position="1046"/>
        <end position="1068"/>
    </location>
</feature>
<dbReference type="Pfam" id="PF00005">
    <property type="entry name" value="ABC_tran"/>
    <property type="match status" value="2"/>
</dbReference>
<dbReference type="EMBL" id="JBBJCI010000032">
    <property type="protein sequence ID" value="KAK7254051.1"/>
    <property type="molecule type" value="Genomic_DNA"/>
</dbReference>
<feature type="transmembrane region" description="Helical" evidence="8">
    <location>
        <begin position="521"/>
        <end position="539"/>
    </location>
</feature>
<dbReference type="InterPro" id="IPR027417">
    <property type="entry name" value="P-loop_NTPase"/>
</dbReference>
<reference evidence="10 11" key="1">
    <citation type="submission" date="2024-03" db="EMBL/GenBank/DDBJ databases">
        <title>Aureococcus anophagefferens CCMP1851 and Kratosvirus quantuckense: Draft genome of a second virus-susceptible host strain in the model system.</title>
        <authorList>
            <person name="Chase E."/>
            <person name="Truchon A.R."/>
            <person name="Schepens W."/>
            <person name="Wilhelm S.W."/>
        </authorList>
    </citation>
    <scope>NUCLEOTIDE SEQUENCE [LARGE SCALE GENOMIC DNA]</scope>
    <source>
        <strain evidence="10 11">CCMP1851</strain>
    </source>
</reference>
<feature type="transmembrane region" description="Helical" evidence="8">
    <location>
        <begin position="416"/>
        <end position="437"/>
    </location>
</feature>
<proteinExistence type="predicted"/>
<dbReference type="Gene3D" id="3.40.50.300">
    <property type="entry name" value="P-loop containing nucleotide triphosphate hydrolases"/>
    <property type="match status" value="2"/>
</dbReference>
<dbReference type="Proteomes" id="UP001363151">
    <property type="component" value="Unassembled WGS sequence"/>
</dbReference>
<dbReference type="PANTHER" id="PTHR48041:SF139">
    <property type="entry name" value="PROTEIN SCARLET"/>
    <property type="match status" value="1"/>
</dbReference>
<comment type="subcellular location">
    <subcellularLocation>
        <location evidence="1">Membrane</location>
        <topology evidence="1">Multi-pass membrane protein</topology>
    </subcellularLocation>
</comment>
<dbReference type="Pfam" id="PF01061">
    <property type="entry name" value="ABC2_membrane"/>
    <property type="match status" value="2"/>
</dbReference>
<dbReference type="PROSITE" id="PS50893">
    <property type="entry name" value="ABC_TRANSPORTER_2"/>
    <property type="match status" value="2"/>
</dbReference>
<keyword evidence="7 8" id="KW-0472">Membrane</keyword>
<keyword evidence="4" id="KW-0547">Nucleotide-binding</keyword>
<name>A0ABR1GE14_AURAN</name>
<dbReference type="PROSITE" id="PS00211">
    <property type="entry name" value="ABC_TRANSPORTER_1"/>
    <property type="match status" value="1"/>
</dbReference>
<dbReference type="InterPro" id="IPR050352">
    <property type="entry name" value="ABCG_transporters"/>
</dbReference>
<feature type="transmembrane region" description="Helical" evidence="8">
    <location>
        <begin position="970"/>
        <end position="991"/>
    </location>
</feature>
<evidence type="ECO:0000256" key="8">
    <source>
        <dbReference type="SAM" id="Phobius"/>
    </source>
</evidence>
<dbReference type="InterPro" id="IPR017871">
    <property type="entry name" value="ABC_transporter-like_CS"/>
</dbReference>
<organism evidence="10 11">
    <name type="scientific">Aureococcus anophagefferens</name>
    <name type="common">Harmful bloom alga</name>
    <dbReference type="NCBI Taxonomy" id="44056"/>
    <lineage>
        <taxon>Eukaryota</taxon>
        <taxon>Sar</taxon>
        <taxon>Stramenopiles</taxon>
        <taxon>Ochrophyta</taxon>
        <taxon>Pelagophyceae</taxon>
        <taxon>Pelagomonadales</taxon>
        <taxon>Pelagomonadaceae</taxon>
        <taxon>Aureococcus</taxon>
    </lineage>
</organism>
<dbReference type="InterPro" id="IPR003439">
    <property type="entry name" value="ABC_transporter-like_ATP-bd"/>
</dbReference>
<gene>
    <name evidence="10" type="ORF">SO694_00008045</name>
</gene>
<evidence type="ECO:0000313" key="11">
    <source>
        <dbReference type="Proteomes" id="UP001363151"/>
    </source>
</evidence>
<evidence type="ECO:0000313" key="10">
    <source>
        <dbReference type="EMBL" id="KAK7254051.1"/>
    </source>
</evidence>
<keyword evidence="6 8" id="KW-1133">Transmembrane helix</keyword>
<evidence type="ECO:0000256" key="1">
    <source>
        <dbReference type="ARBA" id="ARBA00004141"/>
    </source>
</evidence>
<dbReference type="InterPro" id="IPR003593">
    <property type="entry name" value="AAA+_ATPase"/>
</dbReference>
<keyword evidence="3 8" id="KW-0812">Transmembrane</keyword>
<protein>
    <submittedName>
        <fullName evidence="10">ABC transporter</fullName>
    </submittedName>
</protein>
<evidence type="ECO:0000259" key="9">
    <source>
        <dbReference type="PROSITE" id="PS50893"/>
    </source>
</evidence>
<sequence length="1163" mass="122307">MRRSFADTEAPLALAPQSTFEPVEIALWGLTYDVDGTRLLDGVTARFDHGQSAAVLGPSGAGKSTLLSVLGGHAGGNVGGALRLNGVAPSAAEQRFASSTLPQDDFVHGALTVRHALFYGALLRSPRRWSRAKKFAAASSALRSLGLAKVANAALSRVSGGERRRAGAALELLAERPVLLMDEPTSGLDAHAALALLKTFADVAQAQRRNVVAVVHQPSFAALSTCRRVVVLGVQGRVAFAGRPAQLGPYLADHGAPCPAGANPADFALARLAADGSRPGLACAFVEQYKVLLLRSLHCYVADPSQGPTSLALTAFSVAFLALQLFGAPPSVAKANGILFFALVLYQAATLPLVVVMPLERAATVREYRNGVFGSGAYWLARVTTAALSALVLAALSMAIFYPSLALPSAPDARPLAWFAASFLGLVVFMVVGLILGTVLPSALVSVKAVPALMVLMLLTSGFLPPRTLLRPGVAWLQVPNPLAYVLKLLFGAALTKTDKGRRVVFDADLFDVREADQARCFLALGAILVALVVLGFFATHARLAMADAPVSSLAPAAPAAPAALTSHPQLAKTLAFAKALEPQKTLETTTTPLLAGALPDDDEVYGALDDDVPPVSVVLRDVTCTRRNGAATLRRVSCAFHPGAATAVLGPSGAGKTTLLETLCGRVDGDVAGDVDVNGRPLDAERFKLLATLTPQADALIPELTPRQTLHYTARLRCGSCASRHERLQRAEDVLVALDLGSCADVAVGGRGRLGVSGGQRKRVSIGMDLLASRPVMILDEPTTGLDAEAACRVASLLRSLGFNGGRTVLCTIHQPQWAVLAAFPRTLALCDGRVAFEGPPASLAPFLRSAGRPVPEAENPADFFMVALATEGGDVWGDAWDRARRGLKTTPLARAGACEEKHSLPFLAPGYGASFWEQFTILFERSAYVFCVDQDQGLEFLVPPCLVAVLVGLVFYDAGVSIWAVSGVAMGVLGLSILTMLGVVLNIPLERDLVLREYKNGAYAAEAYWAARAALGVVAACLVAVAQTPIWWTLMGLPRRGLAYATLLSALTAAFYVTMGGLIGLLSPDPVAAAQRTEPVTARIKPFLLFIYDAIPRATASRGRGVPRAAQRSDPAAADVLAYFDVHRGHLKRNLAILAAEALAILVVGGVVARWRLTLRS</sequence>
<feature type="domain" description="ABC transporter" evidence="9">
    <location>
        <begin position="618"/>
        <end position="858"/>
    </location>
</feature>